<keyword evidence="1" id="KW-0812">Transmembrane</keyword>
<keyword evidence="3" id="KW-1185">Reference proteome</keyword>
<feature type="transmembrane region" description="Helical" evidence="1">
    <location>
        <begin position="6"/>
        <end position="28"/>
    </location>
</feature>
<organism evidence="2 3">
    <name type="scientific">Photobacterium indicum</name>
    <dbReference type="NCBI Taxonomy" id="81447"/>
    <lineage>
        <taxon>Bacteria</taxon>
        <taxon>Pseudomonadati</taxon>
        <taxon>Pseudomonadota</taxon>
        <taxon>Gammaproteobacteria</taxon>
        <taxon>Vibrionales</taxon>
        <taxon>Vibrionaceae</taxon>
        <taxon>Photobacterium</taxon>
    </lineage>
</organism>
<protein>
    <submittedName>
        <fullName evidence="2">Uncharacterized protein</fullName>
    </submittedName>
</protein>
<dbReference type="Proteomes" id="UP000241803">
    <property type="component" value="Unassembled WGS sequence"/>
</dbReference>
<accession>A0A2T3L5H1</accession>
<feature type="transmembrane region" description="Helical" evidence="1">
    <location>
        <begin position="55"/>
        <end position="77"/>
    </location>
</feature>
<evidence type="ECO:0000313" key="3">
    <source>
        <dbReference type="Proteomes" id="UP000241803"/>
    </source>
</evidence>
<keyword evidence="1" id="KW-1133">Transmembrane helix</keyword>
<dbReference type="RefSeq" id="WP_107254672.1">
    <property type="nucleotide sequence ID" value="NZ_PYOC01000007.1"/>
</dbReference>
<name>A0A2T3L5H1_9GAMM</name>
<keyword evidence="1" id="KW-0472">Membrane</keyword>
<evidence type="ECO:0000256" key="1">
    <source>
        <dbReference type="SAM" id="Phobius"/>
    </source>
</evidence>
<sequence length="80" mass="9234">MLQATMGFVEVILLVTGVLFIAKSMFLYAKRTKDWSGVAVMVIKRVGMDAHEYRWYRFGVSCFVVGVIVRIVNMIFWPQL</sequence>
<dbReference type="AlphaFoldDB" id="A0A2T3L5H1"/>
<proteinExistence type="predicted"/>
<dbReference type="EMBL" id="PYOC01000007">
    <property type="protein sequence ID" value="PSV45143.1"/>
    <property type="molecule type" value="Genomic_DNA"/>
</dbReference>
<comment type="caution">
    <text evidence="2">The sequence shown here is derived from an EMBL/GenBank/DDBJ whole genome shotgun (WGS) entry which is preliminary data.</text>
</comment>
<gene>
    <name evidence="2" type="ORF">C9J47_17670</name>
</gene>
<reference evidence="2 3" key="1">
    <citation type="submission" date="2018-03" db="EMBL/GenBank/DDBJ databases">
        <title>Whole genome sequencing of Histamine producing bacteria.</title>
        <authorList>
            <person name="Butler K."/>
        </authorList>
    </citation>
    <scope>NUCLEOTIDE SEQUENCE [LARGE SCALE GENOMIC DNA]</scope>
    <source>
        <strain evidence="2 3">ATCC 19614</strain>
    </source>
</reference>
<evidence type="ECO:0000313" key="2">
    <source>
        <dbReference type="EMBL" id="PSV45143.1"/>
    </source>
</evidence>